<evidence type="ECO:0000259" key="2">
    <source>
        <dbReference type="Pfam" id="PF13193"/>
    </source>
</evidence>
<proteinExistence type="predicted"/>
<protein>
    <submittedName>
        <fullName evidence="3">Putative AMP-binding enzyme</fullName>
    </submittedName>
</protein>
<feature type="domain" description="AMP-dependent synthetase/ligase" evidence="1">
    <location>
        <begin position="30"/>
        <end position="395"/>
    </location>
</feature>
<dbReference type="InterPro" id="IPR042099">
    <property type="entry name" value="ANL_N_sf"/>
</dbReference>
<dbReference type="InterPro" id="IPR020845">
    <property type="entry name" value="AMP-binding_CS"/>
</dbReference>
<dbReference type="InterPro" id="IPR000873">
    <property type="entry name" value="AMP-dep_synth/lig_dom"/>
</dbReference>
<dbReference type="SUPFAM" id="SSF56801">
    <property type="entry name" value="Acetyl-CoA synthetase-like"/>
    <property type="match status" value="1"/>
</dbReference>
<dbReference type="AlphaFoldDB" id="A0A6A6S5V2"/>
<dbReference type="Pfam" id="PF00501">
    <property type="entry name" value="AMP-binding"/>
    <property type="match status" value="1"/>
</dbReference>
<feature type="domain" description="AMP-binding enzyme C-terminal" evidence="2">
    <location>
        <begin position="446"/>
        <end position="526"/>
    </location>
</feature>
<organism evidence="3 4">
    <name type="scientific">Massarina eburnea CBS 473.64</name>
    <dbReference type="NCBI Taxonomy" id="1395130"/>
    <lineage>
        <taxon>Eukaryota</taxon>
        <taxon>Fungi</taxon>
        <taxon>Dikarya</taxon>
        <taxon>Ascomycota</taxon>
        <taxon>Pezizomycotina</taxon>
        <taxon>Dothideomycetes</taxon>
        <taxon>Pleosporomycetidae</taxon>
        <taxon>Pleosporales</taxon>
        <taxon>Massarineae</taxon>
        <taxon>Massarinaceae</taxon>
        <taxon>Massarina</taxon>
    </lineage>
</organism>
<evidence type="ECO:0000313" key="3">
    <source>
        <dbReference type="EMBL" id="KAF2642995.1"/>
    </source>
</evidence>
<dbReference type="PANTHER" id="PTHR24096">
    <property type="entry name" value="LONG-CHAIN-FATTY-ACID--COA LIGASE"/>
    <property type="match status" value="1"/>
</dbReference>
<dbReference type="InterPro" id="IPR045851">
    <property type="entry name" value="AMP-bd_C_sf"/>
</dbReference>
<dbReference type="CDD" id="cd05911">
    <property type="entry name" value="Firefly_Luc_like"/>
    <property type="match status" value="1"/>
</dbReference>
<dbReference type="PROSITE" id="PS00455">
    <property type="entry name" value="AMP_BINDING"/>
    <property type="match status" value="1"/>
</dbReference>
<dbReference type="InterPro" id="IPR025110">
    <property type="entry name" value="AMP-bd_C"/>
</dbReference>
<dbReference type="OrthoDB" id="6509636at2759"/>
<dbReference type="Pfam" id="PF13193">
    <property type="entry name" value="AMP-binding_C"/>
    <property type="match status" value="1"/>
</dbReference>
<dbReference type="EMBL" id="MU006780">
    <property type="protein sequence ID" value="KAF2642995.1"/>
    <property type="molecule type" value="Genomic_DNA"/>
</dbReference>
<keyword evidence="4" id="KW-1185">Reference proteome</keyword>
<dbReference type="GO" id="GO:0019748">
    <property type="term" value="P:secondary metabolic process"/>
    <property type="evidence" value="ECO:0007669"/>
    <property type="project" value="TreeGrafter"/>
</dbReference>
<reference evidence="3" key="1">
    <citation type="journal article" date="2020" name="Stud. Mycol.">
        <title>101 Dothideomycetes genomes: a test case for predicting lifestyles and emergence of pathogens.</title>
        <authorList>
            <person name="Haridas S."/>
            <person name="Albert R."/>
            <person name="Binder M."/>
            <person name="Bloem J."/>
            <person name="Labutti K."/>
            <person name="Salamov A."/>
            <person name="Andreopoulos B."/>
            <person name="Baker S."/>
            <person name="Barry K."/>
            <person name="Bills G."/>
            <person name="Bluhm B."/>
            <person name="Cannon C."/>
            <person name="Castanera R."/>
            <person name="Culley D."/>
            <person name="Daum C."/>
            <person name="Ezra D."/>
            <person name="Gonzalez J."/>
            <person name="Henrissat B."/>
            <person name="Kuo A."/>
            <person name="Liang C."/>
            <person name="Lipzen A."/>
            <person name="Lutzoni F."/>
            <person name="Magnuson J."/>
            <person name="Mondo S."/>
            <person name="Nolan M."/>
            <person name="Ohm R."/>
            <person name="Pangilinan J."/>
            <person name="Park H.-J."/>
            <person name="Ramirez L."/>
            <person name="Alfaro M."/>
            <person name="Sun H."/>
            <person name="Tritt A."/>
            <person name="Yoshinaga Y."/>
            <person name="Zwiers L.-H."/>
            <person name="Turgeon B."/>
            <person name="Goodwin S."/>
            <person name="Spatafora J."/>
            <person name="Crous P."/>
            <person name="Grigoriev I."/>
        </authorList>
    </citation>
    <scope>NUCLEOTIDE SEQUENCE</scope>
    <source>
        <strain evidence="3">CBS 473.64</strain>
    </source>
</reference>
<gene>
    <name evidence="3" type="ORF">P280DRAFT_421438</name>
</gene>
<dbReference type="Gene3D" id="3.30.300.30">
    <property type="match status" value="1"/>
</dbReference>
<evidence type="ECO:0000313" key="4">
    <source>
        <dbReference type="Proteomes" id="UP000799753"/>
    </source>
</evidence>
<dbReference type="GO" id="GO:0016405">
    <property type="term" value="F:CoA-ligase activity"/>
    <property type="evidence" value="ECO:0007669"/>
    <property type="project" value="TreeGrafter"/>
</dbReference>
<dbReference type="PANTHER" id="PTHR24096:SF265">
    <property type="entry name" value="ENZYME, PUTATIVE (AFU_ORTHOLOGUE AFUA_5G14270)-RELATED"/>
    <property type="match status" value="1"/>
</dbReference>
<dbReference type="Gene3D" id="3.40.50.12780">
    <property type="entry name" value="N-terminal domain of ligase-like"/>
    <property type="match status" value="1"/>
</dbReference>
<evidence type="ECO:0000259" key="1">
    <source>
        <dbReference type="Pfam" id="PF00501"/>
    </source>
</evidence>
<name>A0A6A6S5V2_9PLEO</name>
<sequence length="544" mass="59975">MPFFAKEHISIPTKDILTWQCEGPTYDENKLIYIDAADPSKSISAKEARVLIRKLIAGFRTAGVKKGDAVLIQSFNNIYYPILVLGIIGAGGIYTGTNPSYTTTELDNAIKLSKANFIITEPECLPTIKTAAQNLNIASDNILILDTQSNQQIPPGFKSWRTLLDHGEQDWHRFDDLATAQNTTAMLWFSSGTTGLPKAAQVSHYNLVAEHHIAFESRPRPYDMSRLVFLPMFHASTAPNTHVSPLRAGTTQVIMKRFDLATFFTHVEKFAVTDLILVPPIVATIVSTTLFSAAEKRTKFRNLKWVIAGAAPLDAVMQARLQTLLPCPFTQAWAMTETTCLATGFDYPSTDDTASVGHFLPNLDVKIVDDEGVDITAFGVTGELAIRGPTVVRGYVDVPRLRDFDSEGYFRTGDVVYADEVSGKWYIVDRKKDLIKVRGFQVAPAELEGVLLEHPDILDAAVVGVPDREAGSELPRAYVVRMNGAAGLGEREVEVWVETRLARYKRLVGGVRFVPVGGIPKSPSGKILKRVLRELAKREVGSKL</sequence>
<accession>A0A6A6S5V2</accession>
<dbReference type="Proteomes" id="UP000799753">
    <property type="component" value="Unassembled WGS sequence"/>
</dbReference>